<dbReference type="Proteomes" id="UP001150238">
    <property type="component" value="Unassembled WGS sequence"/>
</dbReference>
<organism evidence="7 8">
    <name type="scientific">Lentinula lateritia</name>
    <dbReference type="NCBI Taxonomy" id="40482"/>
    <lineage>
        <taxon>Eukaryota</taxon>
        <taxon>Fungi</taxon>
        <taxon>Dikarya</taxon>
        <taxon>Basidiomycota</taxon>
        <taxon>Agaricomycotina</taxon>
        <taxon>Agaricomycetes</taxon>
        <taxon>Agaricomycetidae</taxon>
        <taxon>Agaricales</taxon>
        <taxon>Marasmiineae</taxon>
        <taxon>Omphalotaceae</taxon>
        <taxon>Lentinula</taxon>
    </lineage>
</organism>
<dbReference type="EMBL" id="JANVFS010000056">
    <property type="protein sequence ID" value="KAJ4464797.1"/>
    <property type="molecule type" value="Genomic_DNA"/>
</dbReference>
<dbReference type="PANTHER" id="PTHR11953:SF1">
    <property type="entry name" value="EXOSOME COMPLEX COMPONENT RRP46"/>
    <property type="match status" value="1"/>
</dbReference>
<dbReference type="SUPFAM" id="SSF54211">
    <property type="entry name" value="Ribosomal protein S5 domain 2-like"/>
    <property type="match status" value="1"/>
</dbReference>
<dbReference type="GO" id="GO:0003723">
    <property type="term" value="F:RNA binding"/>
    <property type="evidence" value="ECO:0007669"/>
    <property type="project" value="TreeGrafter"/>
</dbReference>
<keyword evidence="4" id="KW-0271">Exosome</keyword>
<comment type="subcellular location">
    <subcellularLocation>
        <location evidence="1">Nucleus</location>
    </subcellularLocation>
</comment>
<keyword evidence="3" id="KW-0698">rRNA processing</keyword>
<keyword evidence="5" id="KW-0539">Nucleus</keyword>
<gene>
    <name evidence="7" type="ORF">C8J55DRAFT_529688</name>
</gene>
<evidence type="ECO:0000256" key="1">
    <source>
        <dbReference type="ARBA" id="ARBA00004123"/>
    </source>
</evidence>
<evidence type="ECO:0000259" key="6">
    <source>
        <dbReference type="Pfam" id="PF01138"/>
    </source>
</evidence>
<evidence type="ECO:0000313" key="7">
    <source>
        <dbReference type="EMBL" id="KAJ4464797.1"/>
    </source>
</evidence>
<dbReference type="Gene3D" id="3.30.230.70">
    <property type="entry name" value="GHMP Kinase, N-terminal domain"/>
    <property type="match status" value="1"/>
</dbReference>
<dbReference type="InterPro" id="IPR020568">
    <property type="entry name" value="Ribosomal_Su5_D2-typ_SF"/>
</dbReference>
<reference evidence="7" key="1">
    <citation type="submission" date="2022-08" db="EMBL/GenBank/DDBJ databases">
        <authorList>
            <consortium name="DOE Joint Genome Institute"/>
            <person name="Min B."/>
            <person name="Riley R."/>
            <person name="Sierra-Patev S."/>
            <person name="Naranjo-Ortiz M."/>
            <person name="Looney B."/>
            <person name="Konkel Z."/>
            <person name="Slot J.C."/>
            <person name="Sakamoto Y."/>
            <person name="Steenwyk J.L."/>
            <person name="Rokas A."/>
            <person name="Carro J."/>
            <person name="Camarero S."/>
            <person name="Ferreira P."/>
            <person name="Molpeceres G."/>
            <person name="Ruiz-Duenas F.J."/>
            <person name="Serrano A."/>
            <person name="Henrissat B."/>
            <person name="Drula E."/>
            <person name="Hughes K.W."/>
            <person name="Mata J.L."/>
            <person name="Ishikawa N.K."/>
            <person name="Vargas-Isla R."/>
            <person name="Ushijima S."/>
            <person name="Smith C.A."/>
            <person name="Ahrendt S."/>
            <person name="Andreopoulos W."/>
            <person name="He G."/>
            <person name="Labutti K."/>
            <person name="Lipzen A."/>
            <person name="Ng V."/>
            <person name="Sandor L."/>
            <person name="Barry K."/>
            <person name="Martinez A.T."/>
            <person name="Xiao Y."/>
            <person name="Gibbons J.G."/>
            <person name="Terashima K."/>
            <person name="Hibbett D.S."/>
            <person name="Grigoriev I.V."/>
        </authorList>
    </citation>
    <scope>NUCLEOTIDE SEQUENCE</scope>
    <source>
        <strain evidence="7">Sp2 HRB7682 ss15</strain>
    </source>
</reference>
<dbReference type="GO" id="GO:0071051">
    <property type="term" value="P:poly(A)-dependent snoRNA 3'-end processing"/>
    <property type="evidence" value="ECO:0007669"/>
    <property type="project" value="TreeGrafter"/>
</dbReference>
<dbReference type="GO" id="GO:0034475">
    <property type="term" value="P:U4 snRNA 3'-end processing"/>
    <property type="evidence" value="ECO:0007669"/>
    <property type="project" value="TreeGrafter"/>
</dbReference>
<comment type="similarity">
    <text evidence="2">Belongs to the RNase PH family.</text>
</comment>
<evidence type="ECO:0000256" key="2">
    <source>
        <dbReference type="ARBA" id="ARBA00006678"/>
    </source>
</evidence>
<accession>A0A9W8ZRB1</accession>
<dbReference type="InterPro" id="IPR050080">
    <property type="entry name" value="RNase_PH"/>
</dbReference>
<dbReference type="GO" id="GO:0000177">
    <property type="term" value="C:cytoplasmic exosome (RNase complex)"/>
    <property type="evidence" value="ECO:0007669"/>
    <property type="project" value="TreeGrafter"/>
</dbReference>
<dbReference type="GO" id="GO:0016075">
    <property type="term" value="P:rRNA catabolic process"/>
    <property type="evidence" value="ECO:0007669"/>
    <property type="project" value="TreeGrafter"/>
</dbReference>
<dbReference type="PANTHER" id="PTHR11953">
    <property type="entry name" value="EXOSOME COMPLEX COMPONENT"/>
    <property type="match status" value="1"/>
</dbReference>
<comment type="caution">
    <text evidence="7">The sequence shown here is derived from an EMBL/GenBank/DDBJ whole genome shotgun (WGS) entry which is preliminary data.</text>
</comment>
<name>A0A9W8ZRB1_9AGAR</name>
<protein>
    <recommendedName>
        <fullName evidence="6">Exoribonuclease phosphorolytic domain-containing protein</fullName>
    </recommendedName>
</protein>
<evidence type="ECO:0000256" key="5">
    <source>
        <dbReference type="ARBA" id="ARBA00023242"/>
    </source>
</evidence>
<sequence>MTLDLILSFDSLSRVDGSSRFGFGLYPQYLTSISGPIEVRLASEQPSQSTIEVHVRPLTNVPGTESKKAAVILKEILQMEVIMEANPRTLIQFVVQALVPTPNVTDELVAAMINCCTLSLLNAGSVPMRGVICAVSVARFSPPVKGGIPIYKVQSTEEPISRLEATGCFAFLFSDSVSSSTYASSCIWTNWHSSYSGSAKAVDEDDLVRARDVARSAAREVWDRMKLLIEERERPKIGMKGSLVKIASHEMADAEKMDVEEDDAKMEI</sequence>
<dbReference type="GO" id="GO:0071028">
    <property type="term" value="P:nuclear mRNA surveillance"/>
    <property type="evidence" value="ECO:0007669"/>
    <property type="project" value="TreeGrafter"/>
</dbReference>
<dbReference type="GO" id="GO:0006364">
    <property type="term" value="P:rRNA processing"/>
    <property type="evidence" value="ECO:0007669"/>
    <property type="project" value="UniProtKB-KW"/>
</dbReference>
<proteinExistence type="inferred from homology"/>
<dbReference type="InterPro" id="IPR001247">
    <property type="entry name" value="ExoRNase_PH_dom1"/>
</dbReference>
<dbReference type="GO" id="GO:0000176">
    <property type="term" value="C:nuclear exosome (RNase complex)"/>
    <property type="evidence" value="ECO:0007669"/>
    <property type="project" value="UniProtKB-ARBA"/>
</dbReference>
<evidence type="ECO:0000256" key="4">
    <source>
        <dbReference type="ARBA" id="ARBA00022835"/>
    </source>
</evidence>
<dbReference type="Pfam" id="PF01138">
    <property type="entry name" value="RNase_PH"/>
    <property type="match status" value="1"/>
</dbReference>
<feature type="domain" description="Exoribonuclease phosphorolytic" evidence="6">
    <location>
        <begin position="5"/>
        <end position="124"/>
    </location>
</feature>
<evidence type="ECO:0000313" key="8">
    <source>
        <dbReference type="Proteomes" id="UP001150238"/>
    </source>
</evidence>
<reference evidence="7" key="2">
    <citation type="journal article" date="2023" name="Proc. Natl. Acad. Sci. U.S.A.">
        <title>A global phylogenomic analysis of the shiitake genus Lentinula.</title>
        <authorList>
            <person name="Sierra-Patev S."/>
            <person name="Min B."/>
            <person name="Naranjo-Ortiz M."/>
            <person name="Looney B."/>
            <person name="Konkel Z."/>
            <person name="Slot J.C."/>
            <person name="Sakamoto Y."/>
            <person name="Steenwyk J.L."/>
            <person name="Rokas A."/>
            <person name="Carro J."/>
            <person name="Camarero S."/>
            <person name="Ferreira P."/>
            <person name="Molpeceres G."/>
            <person name="Ruiz-Duenas F.J."/>
            <person name="Serrano A."/>
            <person name="Henrissat B."/>
            <person name="Drula E."/>
            <person name="Hughes K.W."/>
            <person name="Mata J.L."/>
            <person name="Ishikawa N.K."/>
            <person name="Vargas-Isla R."/>
            <person name="Ushijima S."/>
            <person name="Smith C.A."/>
            <person name="Donoghue J."/>
            <person name="Ahrendt S."/>
            <person name="Andreopoulos W."/>
            <person name="He G."/>
            <person name="LaButti K."/>
            <person name="Lipzen A."/>
            <person name="Ng V."/>
            <person name="Riley R."/>
            <person name="Sandor L."/>
            <person name="Barry K."/>
            <person name="Martinez A.T."/>
            <person name="Xiao Y."/>
            <person name="Gibbons J.G."/>
            <person name="Terashima K."/>
            <person name="Grigoriev I.V."/>
            <person name="Hibbett D."/>
        </authorList>
    </citation>
    <scope>NUCLEOTIDE SEQUENCE</scope>
    <source>
        <strain evidence="7">Sp2 HRB7682 ss15</strain>
    </source>
</reference>
<dbReference type="GO" id="GO:0005730">
    <property type="term" value="C:nucleolus"/>
    <property type="evidence" value="ECO:0007669"/>
    <property type="project" value="TreeGrafter"/>
</dbReference>
<evidence type="ECO:0000256" key="3">
    <source>
        <dbReference type="ARBA" id="ARBA00022552"/>
    </source>
</evidence>
<dbReference type="AlphaFoldDB" id="A0A9W8ZRB1"/>
<dbReference type="InterPro" id="IPR027408">
    <property type="entry name" value="PNPase/RNase_PH_dom_sf"/>
</dbReference>